<feature type="compositionally biased region" description="Low complexity" evidence="10">
    <location>
        <begin position="115"/>
        <end position="124"/>
    </location>
</feature>
<dbReference type="GO" id="GO:0004105">
    <property type="term" value="F:choline-phosphate cytidylyltransferase activity"/>
    <property type="evidence" value="ECO:0007669"/>
    <property type="project" value="UniProtKB-EC"/>
</dbReference>
<comment type="caution">
    <text evidence="12">The sequence shown here is derived from an EMBL/GenBank/DDBJ whole genome shotgun (WGS) entry which is preliminary data.</text>
</comment>
<keyword evidence="9" id="KW-0175">Coiled coil</keyword>
<evidence type="ECO:0000313" key="13">
    <source>
        <dbReference type="Proteomes" id="UP000265515"/>
    </source>
</evidence>
<comment type="similarity">
    <text evidence="1">Belongs to the cytidylyltransferase family.</text>
</comment>
<dbReference type="PANTHER" id="PTHR10739:SF13">
    <property type="entry name" value="CHOLINE-PHOSPHATE CYTIDYLYLTRANSFERASE"/>
    <property type="match status" value="1"/>
</dbReference>
<dbReference type="EC" id="2.7.7.15" evidence="8"/>
<feature type="compositionally biased region" description="Pro residues" evidence="10">
    <location>
        <begin position="105"/>
        <end position="114"/>
    </location>
</feature>
<feature type="region of interest" description="Disordered" evidence="10">
    <location>
        <begin position="427"/>
        <end position="508"/>
    </location>
</feature>
<evidence type="ECO:0000256" key="5">
    <source>
        <dbReference type="ARBA" id="ARBA00023098"/>
    </source>
</evidence>
<dbReference type="EMBL" id="BFEA01000323">
    <property type="protein sequence ID" value="GBG79615.1"/>
    <property type="molecule type" value="Genomic_DNA"/>
</dbReference>
<keyword evidence="2" id="KW-0444">Lipid biosynthesis</keyword>
<evidence type="ECO:0000256" key="1">
    <source>
        <dbReference type="ARBA" id="ARBA00010101"/>
    </source>
</evidence>
<evidence type="ECO:0000256" key="9">
    <source>
        <dbReference type="SAM" id="Coils"/>
    </source>
</evidence>
<keyword evidence="13" id="KW-1185">Reference proteome</keyword>
<name>A0A388LBB4_CHABU</name>
<dbReference type="NCBIfam" id="TIGR00125">
    <property type="entry name" value="cyt_tran_rel"/>
    <property type="match status" value="1"/>
</dbReference>
<evidence type="ECO:0000259" key="11">
    <source>
        <dbReference type="Pfam" id="PF01467"/>
    </source>
</evidence>
<feature type="compositionally biased region" description="Basic and acidic residues" evidence="10">
    <location>
        <begin position="441"/>
        <end position="450"/>
    </location>
</feature>
<dbReference type="InterPro" id="IPR004821">
    <property type="entry name" value="Cyt_trans-like"/>
</dbReference>
<gene>
    <name evidence="12" type="ORF">CBR_g29764</name>
</gene>
<evidence type="ECO:0000256" key="6">
    <source>
        <dbReference type="ARBA" id="ARBA00023209"/>
    </source>
</evidence>
<feature type="compositionally biased region" description="Basic residues" evidence="10">
    <location>
        <begin position="429"/>
        <end position="440"/>
    </location>
</feature>
<accession>A0A388LBB4</accession>
<keyword evidence="7" id="KW-1208">Phospholipid metabolism</keyword>
<reference evidence="12 13" key="1">
    <citation type="journal article" date="2018" name="Cell">
        <title>The Chara Genome: Secondary Complexity and Implications for Plant Terrestrialization.</title>
        <authorList>
            <person name="Nishiyama T."/>
            <person name="Sakayama H."/>
            <person name="Vries J.D."/>
            <person name="Buschmann H."/>
            <person name="Saint-Marcoux D."/>
            <person name="Ullrich K.K."/>
            <person name="Haas F.B."/>
            <person name="Vanderstraeten L."/>
            <person name="Becker D."/>
            <person name="Lang D."/>
            <person name="Vosolsobe S."/>
            <person name="Rombauts S."/>
            <person name="Wilhelmsson P.K.I."/>
            <person name="Janitza P."/>
            <person name="Kern R."/>
            <person name="Heyl A."/>
            <person name="Rumpler F."/>
            <person name="Villalobos L.I.A.C."/>
            <person name="Clay J.M."/>
            <person name="Skokan R."/>
            <person name="Toyoda A."/>
            <person name="Suzuki Y."/>
            <person name="Kagoshima H."/>
            <person name="Schijlen E."/>
            <person name="Tajeshwar N."/>
            <person name="Catarino B."/>
            <person name="Hetherington A.J."/>
            <person name="Saltykova A."/>
            <person name="Bonnot C."/>
            <person name="Breuninger H."/>
            <person name="Symeonidi A."/>
            <person name="Radhakrishnan G.V."/>
            <person name="Van Nieuwerburgh F."/>
            <person name="Deforce D."/>
            <person name="Chang C."/>
            <person name="Karol K.G."/>
            <person name="Hedrich R."/>
            <person name="Ulvskov P."/>
            <person name="Glockner G."/>
            <person name="Delwiche C.F."/>
            <person name="Petrasek J."/>
            <person name="Van de Peer Y."/>
            <person name="Friml J."/>
            <person name="Beilby M."/>
            <person name="Dolan L."/>
            <person name="Kohara Y."/>
            <person name="Sugano S."/>
            <person name="Fujiyama A."/>
            <person name="Delaux P.-M."/>
            <person name="Quint M."/>
            <person name="TheiBen G."/>
            <person name="Hagemann M."/>
            <person name="Harholt J."/>
            <person name="Dunand C."/>
            <person name="Zachgo S."/>
            <person name="Langdale J."/>
            <person name="Maumus F."/>
            <person name="Straeten D.V.D."/>
            <person name="Gould S.B."/>
            <person name="Rensing S.A."/>
        </authorList>
    </citation>
    <scope>NUCLEOTIDE SEQUENCE [LARGE SCALE GENOMIC DNA]</scope>
    <source>
        <strain evidence="12 13">S276</strain>
    </source>
</reference>
<feature type="compositionally biased region" description="Acidic residues" evidence="10">
    <location>
        <begin position="36"/>
        <end position="66"/>
    </location>
</feature>
<keyword evidence="3" id="KW-0808">Transferase</keyword>
<evidence type="ECO:0000256" key="8">
    <source>
        <dbReference type="ARBA" id="ARBA00026101"/>
    </source>
</evidence>
<dbReference type="InterPro" id="IPR014729">
    <property type="entry name" value="Rossmann-like_a/b/a_fold"/>
</dbReference>
<protein>
    <recommendedName>
        <fullName evidence="8">choline-phosphate cytidylyltransferase</fullName>
        <ecNumber evidence="8">2.7.7.15</ecNumber>
    </recommendedName>
</protein>
<evidence type="ECO:0000256" key="3">
    <source>
        <dbReference type="ARBA" id="ARBA00022679"/>
    </source>
</evidence>
<dbReference type="InterPro" id="IPR045049">
    <property type="entry name" value="Pcy1-like"/>
</dbReference>
<dbReference type="GO" id="GO:0031210">
    <property type="term" value="F:phosphatidylcholine binding"/>
    <property type="evidence" value="ECO:0007669"/>
    <property type="project" value="TreeGrafter"/>
</dbReference>
<dbReference type="CDD" id="cd02174">
    <property type="entry name" value="CCT"/>
    <property type="match status" value="1"/>
</dbReference>
<dbReference type="PANTHER" id="PTHR10739">
    <property type="entry name" value="CYTIDYLYLTRANSFERASE"/>
    <property type="match status" value="1"/>
</dbReference>
<evidence type="ECO:0000256" key="10">
    <source>
        <dbReference type="SAM" id="MobiDB-lite"/>
    </source>
</evidence>
<dbReference type="Proteomes" id="UP000265515">
    <property type="component" value="Unassembled WGS sequence"/>
</dbReference>
<keyword evidence="5" id="KW-0443">Lipid metabolism</keyword>
<dbReference type="STRING" id="69332.A0A388LBB4"/>
<dbReference type="AlphaFoldDB" id="A0A388LBB4"/>
<keyword evidence="4" id="KW-0548">Nucleotidyltransferase</keyword>
<evidence type="ECO:0000256" key="4">
    <source>
        <dbReference type="ARBA" id="ARBA00022695"/>
    </source>
</evidence>
<evidence type="ECO:0000313" key="12">
    <source>
        <dbReference type="EMBL" id="GBG79615.1"/>
    </source>
</evidence>
<feature type="coiled-coil region" evidence="9">
    <location>
        <begin position="330"/>
        <end position="357"/>
    </location>
</feature>
<dbReference type="Gramene" id="GBG79615">
    <property type="protein sequence ID" value="GBG79615"/>
    <property type="gene ID" value="CBR_g29764"/>
</dbReference>
<evidence type="ECO:0000256" key="2">
    <source>
        <dbReference type="ARBA" id="ARBA00022516"/>
    </source>
</evidence>
<dbReference type="Gene3D" id="3.40.50.620">
    <property type="entry name" value="HUPs"/>
    <property type="match status" value="1"/>
</dbReference>
<sequence length="508" mass="56458">MSTSEPPVGGVVMMNNLAPNFPPPVASSSSCHSLEDMDDDRDEFQDAMDEDPGGSSDDDGLRDDDERDHHHRQQQRNGNVGGYGISAPPCRATSHHATSHHPSSSFPPPPPPPRATSSNPSASSYGGGGGGGSSSIPPAPSASPSSLSLPDGHDPNRPVRVYADGIYDLFHIGHARSLEQAKKLFPHCHLLVGCCSDALTNRYKGKTVMSEEERYEALRHCKWVDEVVPDAPWVLSPEFLEKHRIDYVAHDAAPYHDASGQGKDVYEWVKSVGKFKETRRTDGISTSDIIMRILKDYNDYVLRNLARGYTRKELGVSFIKEKQLRVNIGMTKLRQKVREQQERMEKKVRERVEKNREYVGRNVRLMTDNVGTVVRTVKHMGTIGLDQRIDWVGNADRWVSGFLEKFEQSCHDVGSFLHERAMKAQLQHRLMRPRLRKPPSRGKEKEEERAGGGGGGGGLERRQGGAVAWETGVMGSSSCDEEEEDDEEEEEDGDVKVVNSRQNIKGKA</sequence>
<feature type="compositionally biased region" description="Acidic residues" evidence="10">
    <location>
        <begin position="479"/>
        <end position="493"/>
    </location>
</feature>
<dbReference type="SUPFAM" id="SSF52374">
    <property type="entry name" value="Nucleotidylyl transferase"/>
    <property type="match status" value="1"/>
</dbReference>
<feature type="domain" description="Cytidyltransferase-like" evidence="11">
    <location>
        <begin position="162"/>
        <end position="291"/>
    </location>
</feature>
<dbReference type="OrthoDB" id="17102at2759"/>
<keyword evidence="6" id="KW-0594">Phospholipid biosynthesis</keyword>
<feature type="region of interest" description="Disordered" evidence="10">
    <location>
        <begin position="1"/>
        <end position="156"/>
    </location>
</feature>
<dbReference type="InterPro" id="IPR041723">
    <property type="entry name" value="CCT"/>
</dbReference>
<proteinExistence type="inferred from homology"/>
<feature type="compositionally biased region" description="Polar residues" evidence="10">
    <location>
        <begin position="499"/>
        <end position="508"/>
    </location>
</feature>
<organism evidence="12 13">
    <name type="scientific">Chara braunii</name>
    <name type="common">Braun's stonewort</name>
    <dbReference type="NCBI Taxonomy" id="69332"/>
    <lineage>
        <taxon>Eukaryota</taxon>
        <taxon>Viridiplantae</taxon>
        <taxon>Streptophyta</taxon>
        <taxon>Charophyceae</taxon>
        <taxon>Charales</taxon>
        <taxon>Characeae</taxon>
        <taxon>Chara</taxon>
    </lineage>
</organism>
<dbReference type="Pfam" id="PF01467">
    <property type="entry name" value="CTP_transf_like"/>
    <property type="match status" value="1"/>
</dbReference>
<evidence type="ECO:0000256" key="7">
    <source>
        <dbReference type="ARBA" id="ARBA00023264"/>
    </source>
</evidence>